<feature type="chain" id="PRO_5004906735" description="Outer membrane protein beta-barrel domain-containing protein" evidence="1">
    <location>
        <begin position="20"/>
        <end position="193"/>
    </location>
</feature>
<dbReference type="InterPro" id="IPR025665">
    <property type="entry name" value="Beta-barrel_OMP_2"/>
</dbReference>
<dbReference type="RefSeq" id="WP_044213855.1">
    <property type="nucleotide sequence ID" value="NZ_BAMD01000050.1"/>
</dbReference>
<evidence type="ECO:0000259" key="2">
    <source>
        <dbReference type="Pfam" id="PF13568"/>
    </source>
</evidence>
<accession>W7YJD0</accession>
<dbReference type="Pfam" id="PF13568">
    <property type="entry name" value="OMP_b-brl_2"/>
    <property type="match status" value="1"/>
</dbReference>
<gene>
    <name evidence="3" type="ORF">JCM21142_93318</name>
</gene>
<dbReference type="eggNOG" id="COG3637">
    <property type="taxonomic scope" value="Bacteria"/>
</dbReference>
<comment type="caution">
    <text evidence="3">The sequence shown here is derived from an EMBL/GenBank/DDBJ whole genome shotgun (WGS) entry which is preliminary data.</text>
</comment>
<feature type="domain" description="Outer membrane protein beta-barrel" evidence="2">
    <location>
        <begin position="19"/>
        <end position="170"/>
    </location>
</feature>
<organism evidence="3 4">
    <name type="scientific">Saccharicrinis fermentans DSM 9555 = JCM 21142</name>
    <dbReference type="NCBI Taxonomy" id="869213"/>
    <lineage>
        <taxon>Bacteria</taxon>
        <taxon>Pseudomonadati</taxon>
        <taxon>Bacteroidota</taxon>
        <taxon>Bacteroidia</taxon>
        <taxon>Marinilabiliales</taxon>
        <taxon>Marinilabiliaceae</taxon>
        <taxon>Saccharicrinis</taxon>
    </lineage>
</organism>
<sequence>MKKILLVFAIIAWVSTTSAQDRIALGLKAGFNSTNINLSNIPSGTEIKNEAKSGFLFGAYGRLKLIGKLSFQPELYYAKKQTQYQITEGGESVVVNSDIKSWDVPLLANLQLIDLKVASVYGVAGPVASFISKDDLKSMKDANWTFQAGIGAQVWKISADVRYEWGMKDISKLDFGQKTDVLTFTIGYRLFGI</sequence>
<evidence type="ECO:0000313" key="4">
    <source>
        <dbReference type="Proteomes" id="UP000019402"/>
    </source>
</evidence>
<evidence type="ECO:0000256" key="1">
    <source>
        <dbReference type="SAM" id="SignalP"/>
    </source>
</evidence>
<dbReference type="AlphaFoldDB" id="W7YJD0"/>
<dbReference type="Proteomes" id="UP000019402">
    <property type="component" value="Unassembled WGS sequence"/>
</dbReference>
<dbReference type="InterPro" id="IPR011250">
    <property type="entry name" value="OMP/PagP_B-barrel"/>
</dbReference>
<keyword evidence="1" id="KW-0732">Signal</keyword>
<protein>
    <recommendedName>
        <fullName evidence="2">Outer membrane protein beta-barrel domain-containing protein</fullName>
    </recommendedName>
</protein>
<dbReference type="SUPFAM" id="SSF56925">
    <property type="entry name" value="OMPA-like"/>
    <property type="match status" value="1"/>
</dbReference>
<name>W7YJD0_9BACT</name>
<feature type="signal peptide" evidence="1">
    <location>
        <begin position="1"/>
        <end position="19"/>
    </location>
</feature>
<keyword evidence="4" id="KW-1185">Reference proteome</keyword>
<reference evidence="3 4" key="1">
    <citation type="journal article" date="2014" name="Genome Announc.">
        <title>Draft Genome Sequence of Cytophaga fermentans JCM 21142T, a Facultative Anaerobe Isolated from Marine Mud.</title>
        <authorList>
            <person name="Starns D."/>
            <person name="Oshima K."/>
            <person name="Suda W."/>
            <person name="Iino T."/>
            <person name="Yuki M."/>
            <person name="Inoue J."/>
            <person name="Kitamura K."/>
            <person name="Iida T."/>
            <person name="Darby A."/>
            <person name="Hattori M."/>
            <person name="Ohkuma M."/>
        </authorList>
    </citation>
    <scope>NUCLEOTIDE SEQUENCE [LARGE SCALE GENOMIC DNA]</scope>
    <source>
        <strain evidence="3 4">JCM 21142</strain>
    </source>
</reference>
<proteinExistence type="predicted"/>
<dbReference type="OrthoDB" id="1001536at2"/>
<dbReference type="STRING" id="869213.GCA_000517085_02061"/>
<evidence type="ECO:0000313" key="3">
    <source>
        <dbReference type="EMBL" id="GAF04606.1"/>
    </source>
</evidence>
<dbReference type="EMBL" id="BAMD01000050">
    <property type="protein sequence ID" value="GAF04606.1"/>
    <property type="molecule type" value="Genomic_DNA"/>
</dbReference>